<proteinExistence type="predicted"/>
<protein>
    <submittedName>
        <fullName evidence="1">Uncharacterized protein</fullName>
    </submittedName>
</protein>
<evidence type="ECO:0000313" key="1">
    <source>
        <dbReference type="EMBL" id="KAK8164503.1"/>
    </source>
</evidence>
<accession>A0ABR1XS23</accession>
<evidence type="ECO:0000313" key="2">
    <source>
        <dbReference type="Proteomes" id="UP001456524"/>
    </source>
</evidence>
<name>A0ABR1XS23_9PEZI</name>
<comment type="caution">
    <text evidence="1">The sequence shown here is derived from an EMBL/GenBank/DDBJ whole genome shotgun (WGS) entry which is preliminary data.</text>
</comment>
<dbReference type="Proteomes" id="UP001456524">
    <property type="component" value="Unassembled WGS sequence"/>
</dbReference>
<sequence length="263" mass="29692">MTKWKEINAELRPSPNRGTEERKSCHPGIRSDLVSIRRPRPIQRKVLQHIRKNRDIRLRGSVLSRRVLIIRARLPDFPHRHFVSAARMRDVCHPRRHTLLVHPDYTTSPNMLRWRALGPEEALSAQDDEAVFEQRKQYQRLGFHATEYAFLLRSAFPHSRGEAVVAKERFLGGSDESFVDSFAGGSIFLACDKDTLCVVGRLRVERRRRGQRDGRGALLLLALRVDGGPVAAAGRIRRRCLALGEDAVASPSGRQRGGGSLAS</sequence>
<keyword evidence="2" id="KW-1185">Reference proteome</keyword>
<dbReference type="EMBL" id="JBBWUH010000006">
    <property type="protein sequence ID" value="KAK8164503.1"/>
    <property type="molecule type" value="Genomic_DNA"/>
</dbReference>
<reference evidence="1 2" key="1">
    <citation type="journal article" date="2022" name="G3 (Bethesda)">
        <title>Enemy or ally: a genomic approach to elucidate the lifestyle of Phyllosticta citrichinaensis.</title>
        <authorList>
            <person name="Buijs V.A."/>
            <person name="Groenewald J.Z."/>
            <person name="Haridas S."/>
            <person name="LaButti K.M."/>
            <person name="Lipzen A."/>
            <person name="Martin F.M."/>
            <person name="Barry K."/>
            <person name="Grigoriev I.V."/>
            <person name="Crous P.W."/>
            <person name="Seidl M.F."/>
        </authorList>
    </citation>
    <scope>NUCLEOTIDE SEQUENCE [LARGE SCALE GENOMIC DNA]</scope>
    <source>
        <strain evidence="1 2">CBS 129764</strain>
    </source>
</reference>
<organism evidence="1 2">
    <name type="scientific">Phyllosticta citrichinensis</name>
    <dbReference type="NCBI Taxonomy" id="1130410"/>
    <lineage>
        <taxon>Eukaryota</taxon>
        <taxon>Fungi</taxon>
        <taxon>Dikarya</taxon>
        <taxon>Ascomycota</taxon>
        <taxon>Pezizomycotina</taxon>
        <taxon>Dothideomycetes</taxon>
        <taxon>Dothideomycetes incertae sedis</taxon>
        <taxon>Botryosphaeriales</taxon>
        <taxon>Phyllostictaceae</taxon>
        <taxon>Phyllosticta</taxon>
    </lineage>
</organism>
<gene>
    <name evidence="1" type="ORF">IWX90DRAFT_261537</name>
</gene>